<dbReference type="UniPathway" id="UPA00057">
    <property type="reaction ID" value="UER00099"/>
</dbReference>
<reference evidence="10 11" key="1">
    <citation type="submission" date="2019-09" db="EMBL/GenBank/DDBJ databases">
        <title>Actinomadura physcomitrii sp. nov., a novel actinomycete isolated from moss [Physcomitrium sphaericum (Ludw) Fuernr].</title>
        <authorList>
            <person name="Zhuang X."/>
            <person name="Liu C."/>
        </authorList>
    </citation>
    <scope>NUCLEOTIDE SEQUENCE [LARGE SCALE GENOMIC DNA]</scope>
    <source>
        <strain evidence="10 11">HMC1</strain>
    </source>
</reference>
<evidence type="ECO:0000256" key="4">
    <source>
        <dbReference type="ARBA" id="ARBA00022741"/>
    </source>
</evidence>
<proteinExistence type="predicted"/>
<dbReference type="InterPro" id="IPR005917">
    <property type="entry name" value="Pmev_kinase_bact"/>
</dbReference>
<organism evidence="10 11">
    <name type="scientific">Actinomadura rudentiformis</name>
    <dbReference type="NCBI Taxonomy" id="359158"/>
    <lineage>
        <taxon>Bacteria</taxon>
        <taxon>Bacillati</taxon>
        <taxon>Actinomycetota</taxon>
        <taxon>Actinomycetes</taxon>
        <taxon>Streptosporangiales</taxon>
        <taxon>Thermomonosporaceae</taxon>
        <taxon>Actinomadura</taxon>
    </lineage>
</organism>
<evidence type="ECO:0000259" key="8">
    <source>
        <dbReference type="Pfam" id="PF00288"/>
    </source>
</evidence>
<keyword evidence="6" id="KW-0067">ATP-binding</keyword>
<evidence type="ECO:0000256" key="5">
    <source>
        <dbReference type="ARBA" id="ARBA00022777"/>
    </source>
</evidence>
<accession>A0A6H9YJA0</accession>
<dbReference type="Pfam" id="PF08544">
    <property type="entry name" value="GHMP_kinases_C"/>
    <property type="match status" value="1"/>
</dbReference>
<dbReference type="Pfam" id="PF00288">
    <property type="entry name" value="GHMP_kinases_N"/>
    <property type="match status" value="1"/>
</dbReference>
<dbReference type="PANTHER" id="PTHR31814">
    <property type="match status" value="1"/>
</dbReference>
<dbReference type="Gene3D" id="3.30.70.890">
    <property type="entry name" value="GHMP kinase, C-terminal domain"/>
    <property type="match status" value="1"/>
</dbReference>
<gene>
    <name evidence="10" type="ORF">F8566_22215</name>
</gene>
<evidence type="ECO:0000256" key="1">
    <source>
        <dbReference type="ARBA" id="ARBA00005017"/>
    </source>
</evidence>
<feature type="domain" description="GHMP kinase N-terminal" evidence="8">
    <location>
        <begin position="98"/>
        <end position="187"/>
    </location>
</feature>
<dbReference type="NCBIfam" id="TIGR01220">
    <property type="entry name" value="Pmev_kin_Gr_pos"/>
    <property type="match status" value="1"/>
</dbReference>
<dbReference type="GO" id="GO:0004631">
    <property type="term" value="F:phosphomevalonate kinase activity"/>
    <property type="evidence" value="ECO:0007669"/>
    <property type="project" value="UniProtKB-EC"/>
</dbReference>
<dbReference type="InterPro" id="IPR013750">
    <property type="entry name" value="GHMP_kinase_C_dom"/>
</dbReference>
<evidence type="ECO:0000256" key="7">
    <source>
        <dbReference type="SAM" id="MobiDB-lite"/>
    </source>
</evidence>
<dbReference type="AlphaFoldDB" id="A0A6H9YJA0"/>
<evidence type="ECO:0000256" key="3">
    <source>
        <dbReference type="ARBA" id="ARBA00022679"/>
    </source>
</evidence>
<evidence type="ECO:0000313" key="11">
    <source>
        <dbReference type="Proteomes" id="UP000468735"/>
    </source>
</evidence>
<dbReference type="InterPro" id="IPR035102">
    <property type="entry name" value="Phosphomevalonate_kinase"/>
</dbReference>
<dbReference type="PRINTS" id="PR00959">
    <property type="entry name" value="MEVGALKINASE"/>
</dbReference>
<evidence type="ECO:0000256" key="2">
    <source>
        <dbReference type="ARBA" id="ARBA00012958"/>
    </source>
</evidence>
<evidence type="ECO:0000259" key="9">
    <source>
        <dbReference type="Pfam" id="PF08544"/>
    </source>
</evidence>
<dbReference type="InterPro" id="IPR006204">
    <property type="entry name" value="GHMP_kinase_N_dom"/>
</dbReference>
<keyword evidence="5 10" id="KW-0418">Kinase</keyword>
<feature type="region of interest" description="Disordered" evidence="7">
    <location>
        <begin position="52"/>
        <end position="79"/>
    </location>
</feature>
<dbReference type="EC" id="2.7.4.2" evidence="2"/>
<dbReference type="OrthoDB" id="1522677at2"/>
<dbReference type="Gene3D" id="3.30.230.10">
    <property type="match status" value="1"/>
</dbReference>
<evidence type="ECO:0000256" key="6">
    <source>
        <dbReference type="ARBA" id="ARBA00022840"/>
    </source>
</evidence>
<dbReference type="GO" id="GO:0019287">
    <property type="term" value="P:isopentenyl diphosphate biosynthetic process, mevalonate pathway"/>
    <property type="evidence" value="ECO:0007669"/>
    <property type="project" value="UniProtKB-UniPathway"/>
</dbReference>
<sequence length="377" mass="40140">MITRTAPGKLFVAGEYAVLEPGCPAVLVAVDRYATVTVTAINGPTALSSDRAGELVLPRRPSSQSLGGRPNRPTNEPHVESDVEAAKSGSFSYVLSAVRVVERLVAERGMPTCCFHLSISTDLAAPDGRKLGLGSSGAVTVATCDALARFYRLRLGREELYRLAMLATLAVAPDASGGDVAASVFGGWLLYCAPDRQSVASLADGGGIAAALDAPWRGLTLQPLPAPVAAHLEVGWTGEPAATTDQVRRLLDGRYRAAHHRTFLNVSTDCVSTLVYWLTHGDVTRMQEQIRCARHVLGALDRQMSLGWMTPRLRALCAAADAIGAAAKPSGAGGGDCGIALLRRDQQHQVAELHDRWKREGVQPLDLRVHPTEQDLT</sequence>
<evidence type="ECO:0000313" key="10">
    <source>
        <dbReference type="EMBL" id="KAB2346913.1"/>
    </source>
</evidence>
<dbReference type="RefSeq" id="WP_151562819.1">
    <property type="nucleotide sequence ID" value="NZ_WBMT01000010.1"/>
</dbReference>
<dbReference type="SUPFAM" id="SSF54211">
    <property type="entry name" value="Ribosomal protein S5 domain 2-like"/>
    <property type="match status" value="1"/>
</dbReference>
<dbReference type="Proteomes" id="UP000468735">
    <property type="component" value="Unassembled WGS sequence"/>
</dbReference>
<dbReference type="InterPro" id="IPR014721">
    <property type="entry name" value="Ribsml_uS5_D2-typ_fold_subgr"/>
</dbReference>
<feature type="domain" description="GHMP kinase C-terminal" evidence="9">
    <location>
        <begin position="303"/>
        <end position="352"/>
    </location>
</feature>
<name>A0A6H9YJA0_9ACTN</name>
<dbReference type="SUPFAM" id="SSF55060">
    <property type="entry name" value="GHMP Kinase, C-terminal domain"/>
    <property type="match status" value="1"/>
</dbReference>
<comment type="pathway">
    <text evidence="1">Isoprenoid biosynthesis; isopentenyl diphosphate biosynthesis via mevalonate pathway; isopentenyl diphosphate from (R)-mevalonate: step 2/3.</text>
</comment>
<comment type="caution">
    <text evidence="10">The sequence shown here is derived from an EMBL/GenBank/DDBJ whole genome shotgun (WGS) entry which is preliminary data.</text>
</comment>
<dbReference type="InterPro" id="IPR020568">
    <property type="entry name" value="Ribosomal_Su5_D2-typ_SF"/>
</dbReference>
<dbReference type="GO" id="GO:0005524">
    <property type="term" value="F:ATP binding"/>
    <property type="evidence" value="ECO:0007669"/>
    <property type="project" value="UniProtKB-KW"/>
</dbReference>
<keyword evidence="11" id="KW-1185">Reference proteome</keyword>
<dbReference type="PANTHER" id="PTHR31814:SF2">
    <property type="entry name" value="PHOSPHOMEVALONATE KINASE"/>
    <property type="match status" value="1"/>
</dbReference>
<protein>
    <recommendedName>
        <fullName evidence="2">phosphomevalonate kinase</fullName>
        <ecNumber evidence="2">2.7.4.2</ecNumber>
    </recommendedName>
</protein>
<dbReference type="InterPro" id="IPR036554">
    <property type="entry name" value="GHMP_kinase_C_sf"/>
</dbReference>
<dbReference type="EMBL" id="WBMT01000010">
    <property type="protein sequence ID" value="KAB2346913.1"/>
    <property type="molecule type" value="Genomic_DNA"/>
</dbReference>
<keyword evidence="4" id="KW-0547">Nucleotide-binding</keyword>
<keyword evidence="3 10" id="KW-0808">Transferase</keyword>